<organism evidence="1 2">
    <name type="scientific">Persea americana</name>
    <name type="common">Avocado</name>
    <dbReference type="NCBI Taxonomy" id="3435"/>
    <lineage>
        <taxon>Eukaryota</taxon>
        <taxon>Viridiplantae</taxon>
        <taxon>Streptophyta</taxon>
        <taxon>Embryophyta</taxon>
        <taxon>Tracheophyta</taxon>
        <taxon>Spermatophyta</taxon>
        <taxon>Magnoliopsida</taxon>
        <taxon>Magnoliidae</taxon>
        <taxon>Laurales</taxon>
        <taxon>Lauraceae</taxon>
        <taxon>Persea</taxon>
    </lineage>
</organism>
<accession>A0ACC2KT14</accession>
<evidence type="ECO:0000313" key="2">
    <source>
        <dbReference type="Proteomes" id="UP001234297"/>
    </source>
</evidence>
<protein>
    <submittedName>
        <fullName evidence="1">Uncharacterized protein</fullName>
    </submittedName>
</protein>
<reference evidence="1 2" key="1">
    <citation type="journal article" date="2022" name="Hortic Res">
        <title>A haplotype resolved chromosomal level avocado genome allows analysis of novel avocado genes.</title>
        <authorList>
            <person name="Nath O."/>
            <person name="Fletcher S.J."/>
            <person name="Hayward A."/>
            <person name="Shaw L.M."/>
            <person name="Masouleh A.K."/>
            <person name="Furtado A."/>
            <person name="Henry R.J."/>
            <person name="Mitter N."/>
        </authorList>
    </citation>
    <scope>NUCLEOTIDE SEQUENCE [LARGE SCALE GENOMIC DNA]</scope>
    <source>
        <strain evidence="2">cv. Hass</strain>
    </source>
</reference>
<dbReference type="Proteomes" id="UP001234297">
    <property type="component" value="Chromosome 11"/>
</dbReference>
<keyword evidence="2" id="KW-1185">Reference proteome</keyword>
<gene>
    <name evidence="1" type="ORF">MRB53_032830</name>
</gene>
<name>A0ACC2KT14_PERAE</name>
<comment type="caution">
    <text evidence="1">The sequence shown here is derived from an EMBL/GenBank/DDBJ whole genome shotgun (WGS) entry which is preliminary data.</text>
</comment>
<proteinExistence type="predicted"/>
<dbReference type="EMBL" id="CM056819">
    <property type="protein sequence ID" value="KAJ8624300.1"/>
    <property type="molecule type" value="Genomic_DNA"/>
</dbReference>
<evidence type="ECO:0000313" key="1">
    <source>
        <dbReference type="EMBL" id="KAJ8624300.1"/>
    </source>
</evidence>
<sequence length="85" mass="9851">MGLGKTSYKSSKNSSNSSMKSRHRPSQRNAALEGKESREAHPYRLRILESQEGVGSTSAIWLEQKKRPCQKRVEENHQLKIRWKK</sequence>